<gene>
    <name evidence="1" type="ORF">MEBOL_003387</name>
</gene>
<accession>A0A250IFI0</accession>
<dbReference type="AlphaFoldDB" id="A0A250IFI0"/>
<dbReference type="KEGG" id="mbd:MEBOL_003387"/>
<name>A0A250IFI0_9BACT</name>
<proteinExistence type="predicted"/>
<dbReference type="RefSeq" id="WP_245919841.1">
    <property type="nucleotide sequence ID" value="NZ_CP022163.1"/>
</dbReference>
<dbReference type="EMBL" id="CP022163">
    <property type="protein sequence ID" value="ATB29932.1"/>
    <property type="molecule type" value="Genomic_DNA"/>
</dbReference>
<sequence>MANGVIQVDGPLAGPFKKTEELAAHGCELMTRQPGADAKHGKLGKEYCALHYYSTQDQAYYLTYLSDIGGDGAGGTKFCNVPGAINELNQKSILITGPAHTHPHNREFSPVDMGAARPEGWSPVGPSRFVDPSTGRLWERELYAFFKDLNEVCFAYRYNYATRVVSALREGKWVAIGETKGVWGTFTPFPGQGWLP</sequence>
<evidence type="ECO:0000313" key="2">
    <source>
        <dbReference type="Proteomes" id="UP000217289"/>
    </source>
</evidence>
<keyword evidence="2" id="KW-1185">Reference proteome</keyword>
<organism evidence="1 2">
    <name type="scientific">Melittangium boletus DSM 14713</name>
    <dbReference type="NCBI Taxonomy" id="1294270"/>
    <lineage>
        <taxon>Bacteria</taxon>
        <taxon>Pseudomonadati</taxon>
        <taxon>Myxococcota</taxon>
        <taxon>Myxococcia</taxon>
        <taxon>Myxococcales</taxon>
        <taxon>Cystobacterineae</taxon>
        <taxon>Archangiaceae</taxon>
        <taxon>Melittangium</taxon>
    </lineage>
</organism>
<evidence type="ECO:0000313" key="1">
    <source>
        <dbReference type="EMBL" id="ATB29932.1"/>
    </source>
</evidence>
<dbReference type="Proteomes" id="UP000217289">
    <property type="component" value="Chromosome"/>
</dbReference>
<reference evidence="1 2" key="1">
    <citation type="submission" date="2017-06" db="EMBL/GenBank/DDBJ databases">
        <authorList>
            <person name="Kim H.J."/>
            <person name="Triplett B.A."/>
        </authorList>
    </citation>
    <scope>NUCLEOTIDE SEQUENCE [LARGE SCALE GENOMIC DNA]</scope>
    <source>
        <strain evidence="1 2">DSM 14713</strain>
    </source>
</reference>
<protein>
    <submittedName>
        <fullName evidence="1">Uncharacterized protein</fullName>
    </submittedName>
</protein>